<evidence type="ECO:0000256" key="1">
    <source>
        <dbReference type="SAM" id="Phobius"/>
    </source>
</evidence>
<feature type="transmembrane region" description="Helical" evidence="1">
    <location>
        <begin position="46"/>
        <end position="63"/>
    </location>
</feature>
<name>A0A512D2D6_9MICO</name>
<comment type="caution">
    <text evidence="2">The sequence shown here is derived from an EMBL/GenBank/DDBJ whole genome shotgun (WGS) entry which is preliminary data.</text>
</comment>
<gene>
    <name evidence="2" type="ORF">TAE01_24450</name>
</gene>
<dbReference type="AlphaFoldDB" id="A0A512D2D6"/>
<dbReference type="Proteomes" id="UP000321534">
    <property type="component" value="Unassembled WGS sequence"/>
</dbReference>
<keyword evidence="3" id="KW-1185">Reference proteome</keyword>
<accession>A0A512D2D6</accession>
<keyword evidence="1" id="KW-0812">Transmembrane</keyword>
<dbReference type="EMBL" id="BJYX01000012">
    <property type="protein sequence ID" value="GEO30635.1"/>
    <property type="molecule type" value="Genomic_DNA"/>
</dbReference>
<evidence type="ECO:0000313" key="3">
    <source>
        <dbReference type="Proteomes" id="UP000321534"/>
    </source>
</evidence>
<evidence type="ECO:0000313" key="2">
    <source>
        <dbReference type="EMBL" id="GEO30635.1"/>
    </source>
</evidence>
<organism evidence="2 3">
    <name type="scientific">Terrabacter aerolatus</name>
    <dbReference type="NCBI Taxonomy" id="422442"/>
    <lineage>
        <taxon>Bacteria</taxon>
        <taxon>Bacillati</taxon>
        <taxon>Actinomycetota</taxon>
        <taxon>Actinomycetes</taxon>
        <taxon>Micrococcales</taxon>
        <taxon>Intrasporangiaceae</taxon>
        <taxon>Terrabacter</taxon>
    </lineage>
</organism>
<keyword evidence="1" id="KW-0472">Membrane</keyword>
<protein>
    <submittedName>
        <fullName evidence="2">Uncharacterized protein</fullName>
    </submittedName>
</protein>
<reference evidence="2 3" key="1">
    <citation type="submission" date="2019-07" db="EMBL/GenBank/DDBJ databases">
        <title>Whole genome shotgun sequence of Terrabacter aerolatus NBRC 106305.</title>
        <authorList>
            <person name="Hosoyama A."/>
            <person name="Uohara A."/>
            <person name="Ohji S."/>
            <person name="Ichikawa N."/>
        </authorList>
    </citation>
    <scope>NUCLEOTIDE SEQUENCE [LARGE SCALE GENOMIC DNA]</scope>
    <source>
        <strain evidence="2 3">NBRC 106305</strain>
    </source>
</reference>
<dbReference type="RefSeq" id="WP_147066769.1">
    <property type="nucleotide sequence ID" value="NZ_BAAARO010000001.1"/>
</dbReference>
<keyword evidence="1" id="KW-1133">Transmembrane helix</keyword>
<proteinExistence type="predicted"/>
<sequence length="66" mass="6756">MTAFWTVVGVLLAAGLGLIVWGSQSGSGPSGQDLSARRGTETRVGAVLVVVSLGALVIAYFTAHWP</sequence>